<feature type="transmembrane region" description="Helical" evidence="12">
    <location>
        <begin position="313"/>
        <end position="331"/>
    </location>
</feature>
<dbReference type="GO" id="GO:0005789">
    <property type="term" value="C:endoplasmic reticulum membrane"/>
    <property type="evidence" value="ECO:0007669"/>
    <property type="project" value="UniProtKB-SubCell"/>
</dbReference>
<evidence type="ECO:0000256" key="12">
    <source>
        <dbReference type="RuleBase" id="RU363075"/>
    </source>
</evidence>
<keyword evidence="7 12" id="KW-0256">Endoplasmic reticulum</keyword>
<dbReference type="EMBL" id="CABFWN010000002">
    <property type="protein sequence ID" value="VUG17485.1"/>
    <property type="molecule type" value="Genomic_DNA"/>
</dbReference>
<name>A0A7D9H3D4_DEKBR</name>
<comment type="function">
    <text evidence="10">Mannosyltransferase that operates in the biosynthetic pathway of dolichol-linked oligosaccharides, the glycan precursors employed in protein asparagine (N)-glycosylation. The assembly of dolichol-linked oligosaccharides begins on the cytosolic side of the endoplasmic reticulum membrane and finishes in its lumen. The sequential addition of sugars to dolichol pyrophosphate produces dolichol-linked oligosaccharides containing fourteen sugars, including two GlcNAcs, nine mannoses and three glucoses. Once assembled, the oligosaccharide is transferred from the lipid to nascent proteins by oligosaccharyltransferases. In the lumen of the endoplasmic reticulum, adds the eighth mannose residue in an alpha-1,6 linkage onto Man(7)GlcNAc(2)-PP-dolichol to produce Man(8)GlcNAc(2)-PP-dolichol.</text>
</comment>
<dbReference type="EC" id="2.4.1.-" evidence="12"/>
<evidence type="ECO:0000313" key="13">
    <source>
        <dbReference type="EMBL" id="VUG17485.1"/>
    </source>
</evidence>
<keyword evidence="9 12" id="KW-0472">Membrane</keyword>
<comment type="subcellular location">
    <subcellularLocation>
        <location evidence="1 12">Endoplasmic reticulum membrane</location>
        <topology evidence="1 12">Multi-pass membrane protein</topology>
    </subcellularLocation>
</comment>
<protein>
    <recommendedName>
        <fullName evidence="12">Mannosyltransferase</fullName>
        <ecNumber evidence="12">2.4.1.-</ecNumber>
    </recommendedName>
</protein>
<dbReference type="UniPathway" id="UPA00378"/>
<evidence type="ECO:0000256" key="3">
    <source>
        <dbReference type="ARBA" id="ARBA00007063"/>
    </source>
</evidence>
<feature type="transmembrane region" description="Helical" evidence="12">
    <location>
        <begin position="283"/>
        <end position="301"/>
    </location>
</feature>
<dbReference type="Proteomes" id="UP000478008">
    <property type="component" value="Unassembled WGS sequence"/>
</dbReference>
<evidence type="ECO:0000313" key="14">
    <source>
        <dbReference type="Proteomes" id="UP000478008"/>
    </source>
</evidence>
<evidence type="ECO:0000256" key="11">
    <source>
        <dbReference type="ARBA" id="ARBA00048899"/>
    </source>
</evidence>
<evidence type="ECO:0000256" key="2">
    <source>
        <dbReference type="ARBA" id="ARBA00004922"/>
    </source>
</evidence>
<evidence type="ECO:0000256" key="7">
    <source>
        <dbReference type="ARBA" id="ARBA00022824"/>
    </source>
</evidence>
<feature type="transmembrane region" description="Helical" evidence="12">
    <location>
        <begin position="64"/>
        <end position="85"/>
    </location>
</feature>
<keyword evidence="8 12" id="KW-1133">Transmembrane helix</keyword>
<keyword evidence="6 12" id="KW-0812">Transmembrane</keyword>
<dbReference type="PANTHER" id="PTHR22760">
    <property type="entry name" value="GLYCOSYLTRANSFERASE"/>
    <property type="match status" value="1"/>
</dbReference>
<dbReference type="Pfam" id="PF03901">
    <property type="entry name" value="Glyco_transf_22"/>
    <property type="match status" value="1"/>
</dbReference>
<evidence type="ECO:0000256" key="9">
    <source>
        <dbReference type="ARBA" id="ARBA00023136"/>
    </source>
</evidence>
<dbReference type="AlphaFoldDB" id="A0A7D9H3D4"/>
<organism evidence="13 14">
    <name type="scientific">Dekkera bruxellensis</name>
    <name type="common">Brettanomyces custersii</name>
    <dbReference type="NCBI Taxonomy" id="5007"/>
    <lineage>
        <taxon>Eukaryota</taxon>
        <taxon>Fungi</taxon>
        <taxon>Dikarya</taxon>
        <taxon>Ascomycota</taxon>
        <taxon>Saccharomycotina</taxon>
        <taxon>Pichiomycetes</taxon>
        <taxon>Pichiales</taxon>
        <taxon>Pichiaceae</taxon>
        <taxon>Brettanomyces</taxon>
    </lineage>
</organism>
<evidence type="ECO:0000256" key="6">
    <source>
        <dbReference type="ARBA" id="ARBA00022692"/>
    </source>
</evidence>
<dbReference type="GO" id="GO:0006487">
    <property type="term" value="P:protein N-linked glycosylation"/>
    <property type="evidence" value="ECO:0007669"/>
    <property type="project" value="TreeGrafter"/>
</dbReference>
<feature type="transmembrane region" description="Helical" evidence="12">
    <location>
        <begin position="105"/>
        <end position="127"/>
    </location>
</feature>
<evidence type="ECO:0000256" key="5">
    <source>
        <dbReference type="ARBA" id="ARBA00022679"/>
    </source>
</evidence>
<dbReference type="GO" id="GO:0052917">
    <property type="term" value="F:dol-P-Man:Man(7)GlcNAc(2)-PP-Dol alpha-1,6-mannosyltransferase activity"/>
    <property type="evidence" value="ECO:0007669"/>
    <property type="project" value="UniProtKB-EC"/>
</dbReference>
<comment type="pathway">
    <text evidence="2">Protein modification; protein glycosylation.</text>
</comment>
<evidence type="ECO:0000256" key="8">
    <source>
        <dbReference type="ARBA" id="ARBA00022989"/>
    </source>
</evidence>
<sequence>MIFCSKFLDSLLFGTAIYFLCIAPYTKVEESFNLQAIHDIIFNGVDDLSNYDHKEFPGVVKRTFIGALLIAIPLSILPESLIMRLKPLVDVFSPTSFSQAYNLTWLNYQFTSRLLLCIFNCYALCYLKHQISISCSRRTKSIGTWFGLLQFTQFHIVFYSSRTLPNFMALPIFNICIGNFINGDTTRSIGLLFALGVIFRLEIIMFAGILSTVALYRRQIEFRSLIVVASLGGIVGCLISYKTDSFFWGEPSLPELESFFFNLVQGQSKKWGTEPFHAYFTKYLPRMFMIPVVPIFCLSSLKSDLVNYHVSTIKTVVISSFVFIGVMSLQPHKEWRFIIYAVPALTMSAATGIANLTEHRYKGYTLKIVLALLCLGNYMLSLFSAYASSFNYPGGEALTRLNIRLGHQFSEGMLYPIVIHSDIASCMSGITLFNKLRNEDGKLDITYDKTENITELKSKWDSFNYLVTYADIDDSVNNKKVFPAKDGCTWIKIDSVDSLVGVNRVGAISFLSNPQKATLTIYVIIRKLDISYFRSLLRSFVHIEPQVFVYEKYCPSFK</sequence>
<dbReference type="PANTHER" id="PTHR22760:SF1">
    <property type="entry name" value="DOL-P-MAN:MAN(7)GLCNAC(2)-PP-DOL ALPHA-1,6-MANNOSYLTRANSFERASE"/>
    <property type="match status" value="1"/>
</dbReference>
<feature type="transmembrane region" description="Helical" evidence="12">
    <location>
        <begin position="337"/>
        <end position="356"/>
    </location>
</feature>
<evidence type="ECO:0000256" key="4">
    <source>
        <dbReference type="ARBA" id="ARBA00022676"/>
    </source>
</evidence>
<keyword evidence="14" id="KW-1185">Reference proteome</keyword>
<keyword evidence="4 12" id="KW-0328">Glycosyltransferase</keyword>
<feature type="transmembrane region" description="Helical" evidence="12">
    <location>
        <begin position="189"/>
        <end position="210"/>
    </location>
</feature>
<feature type="transmembrane region" description="Helical" evidence="12">
    <location>
        <begin position="222"/>
        <end position="241"/>
    </location>
</feature>
<reference evidence="13 14" key="1">
    <citation type="submission" date="2019-07" db="EMBL/GenBank/DDBJ databases">
        <authorList>
            <person name="Friedrich A."/>
            <person name="Schacherer J."/>
        </authorList>
    </citation>
    <scope>NUCLEOTIDE SEQUENCE [LARGE SCALE GENOMIC DNA]</scope>
</reference>
<comment type="similarity">
    <text evidence="3 12">Belongs to the glycosyltransferase 22 family.</text>
</comment>
<evidence type="ECO:0000256" key="10">
    <source>
        <dbReference type="ARBA" id="ARBA00044721"/>
    </source>
</evidence>
<gene>
    <name evidence="13" type="ORF">DEBR0S2_08504G</name>
</gene>
<feature type="transmembrane region" description="Helical" evidence="12">
    <location>
        <begin position="139"/>
        <end position="158"/>
    </location>
</feature>
<dbReference type="InterPro" id="IPR005599">
    <property type="entry name" value="GPI_mannosylTrfase"/>
</dbReference>
<keyword evidence="5" id="KW-0808">Transferase</keyword>
<feature type="transmembrane region" description="Helical" evidence="12">
    <location>
        <begin position="368"/>
        <end position="392"/>
    </location>
</feature>
<proteinExistence type="inferred from homology"/>
<evidence type="ECO:0000256" key="1">
    <source>
        <dbReference type="ARBA" id="ARBA00004477"/>
    </source>
</evidence>
<accession>A0A7D9H3D4</accession>
<comment type="catalytic activity">
    <reaction evidence="11">
        <text>an alpha-D-Man-(1-&gt;2)-alpha-D-Man-(1-&gt;2)-alpha-D-Man-(1-&gt;3)-[alpha-D-Man-(1-&gt;2)-alpha-D-Man-(1-&gt;3)-alpha-D-Man-(1-&gt;6)]-beta-D-Man-(1-&gt;4)-beta-D-GlcNAc-(1-&gt;4)-alpha-D-GlcNAc-diphospho-di-trans,poly-cis-dolichol + a di-trans,poly-cis-dolichyl beta-D-mannosyl phosphate = an alpha-D-Man-(1-&gt;2)-alpha-D-Man-(1-&gt;2)-alpha-D-Man-(1-&gt;3)-[alpha-D-Man-(1-&gt;2)-alpha-D-Man-(1-&gt;3)-[alpha-D-Man-(1-&gt;6)]-alpha-D-Man-(1-&gt;6)]-beta-D-Man-(1-&gt;4)-beta-D-GlcNAc-(1-&gt;4)-alpha-D-GlcNAc-diphospho-di-trans,poly-cis-dolichol + a di-trans,poly-cis-dolichyl phosphate + H(+)</text>
        <dbReference type="Rhea" id="RHEA:29535"/>
        <dbReference type="Rhea" id="RHEA-COMP:19498"/>
        <dbReference type="Rhea" id="RHEA-COMP:19501"/>
        <dbReference type="Rhea" id="RHEA-COMP:19518"/>
        <dbReference type="Rhea" id="RHEA-COMP:19519"/>
        <dbReference type="ChEBI" id="CHEBI:15378"/>
        <dbReference type="ChEBI" id="CHEBI:57683"/>
        <dbReference type="ChEBI" id="CHEBI:58211"/>
        <dbReference type="ChEBI" id="CHEBI:132517"/>
        <dbReference type="ChEBI" id="CHEBI:132519"/>
        <dbReference type="EC" id="2.4.1.260"/>
    </reaction>
    <physiologicalReaction direction="left-to-right" evidence="11">
        <dbReference type="Rhea" id="RHEA:29536"/>
    </physiologicalReaction>
</comment>